<dbReference type="Proteomes" id="UP000011623">
    <property type="component" value="Unassembled WGS sequence"/>
</dbReference>
<dbReference type="RefSeq" id="WP_008307692.1">
    <property type="nucleotide sequence ID" value="NZ_AOLW01000007.1"/>
</dbReference>
<dbReference type="AlphaFoldDB" id="M0L058"/>
<evidence type="ECO:0000313" key="2">
    <source>
        <dbReference type="Proteomes" id="UP000011623"/>
    </source>
</evidence>
<name>M0L058_9EURY</name>
<protein>
    <submittedName>
        <fullName evidence="1">Uncharacterized protein</fullName>
    </submittedName>
</protein>
<accession>M0L058</accession>
<proteinExistence type="predicted"/>
<keyword evidence="2" id="KW-1185">Reference proteome</keyword>
<reference evidence="1 2" key="1">
    <citation type="journal article" date="2014" name="PLoS Genet.">
        <title>Phylogenetically driven sequencing of extremely halophilic archaea reveals strategies for static and dynamic osmo-response.</title>
        <authorList>
            <person name="Becker E.A."/>
            <person name="Seitzer P.M."/>
            <person name="Tritt A."/>
            <person name="Larsen D."/>
            <person name="Krusor M."/>
            <person name="Yao A.I."/>
            <person name="Wu D."/>
            <person name="Madern D."/>
            <person name="Eisen J.A."/>
            <person name="Darling A.E."/>
            <person name="Facciotti M.T."/>
        </authorList>
    </citation>
    <scope>NUCLEOTIDE SEQUENCE [LARGE SCALE GENOMIC DNA]</scope>
    <source>
        <strain evidence="1 2">JCM 13557</strain>
    </source>
</reference>
<organism evidence="1 2">
    <name type="scientific">Haloarcula amylolytica JCM 13557</name>
    <dbReference type="NCBI Taxonomy" id="1227452"/>
    <lineage>
        <taxon>Archaea</taxon>
        <taxon>Methanobacteriati</taxon>
        <taxon>Methanobacteriota</taxon>
        <taxon>Stenosarchaea group</taxon>
        <taxon>Halobacteria</taxon>
        <taxon>Halobacteriales</taxon>
        <taxon>Haloarculaceae</taxon>
        <taxon>Haloarcula</taxon>
    </lineage>
</organism>
<dbReference type="EMBL" id="AOLW01000007">
    <property type="protein sequence ID" value="EMA25395.1"/>
    <property type="molecule type" value="Genomic_DNA"/>
</dbReference>
<gene>
    <name evidence="1" type="ORF">C442_03016</name>
</gene>
<comment type="caution">
    <text evidence="1">The sequence shown here is derived from an EMBL/GenBank/DDBJ whole genome shotgun (WGS) entry which is preliminary data.</text>
</comment>
<evidence type="ECO:0000313" key="1">
    <source>
        <dbReference type="EMBL" id="EMA25395.1"/>
    </source>
</evidence>
<sequence>MSAEYAEEDLPEETIVINGCSWQREHFDTDGYQWVRELDDSEYDWDCSEVDLVGTDIPIRVVSLQHRGSQWYVEAAETAGPDYHRPGFTELIGSEYHTTVDEAEAAFDEVRSLIKRLS</sequence>